<dbReference type="InterPro" id="IPR050857">
    <property type="entry name" value="D-2-hydroxyacid_DH"/>
</dbReference>
<protein>
    <submittedName>
        <fullName evidence="8">2-hydroxyacid-family dehydrogenase</fullName>
    </submittedName>
</protein>
<dbReference type="EMBL" id="CM000913">
    <property type="protein sequence ID" value="EFG10550.1"/>
    <property type="molecule type" value="Genomic_DNA"/>
</dbReference>
<evidence type="ECO:0000256" key="4">
    <source>
        <dbReference type="RuleBase" id="RU003719"/>
    </source>
</evidence>
<dbReference type="eggNOG" id="COG0111">
    <property type="taxonomic scope" value="Bacteria"/>
</dbReference>
<dbReference type="CDD" id="cd12169">
    <property type="entry name" value="PGDH_like_1"/>
    <property type="match status" value="1"/>
</dbReference>
<proteinExistence type="inferred from homology"/>
<keyword evidence="2 4" id="KW-0560">Oxidoreductase</keyword>
<feature type="region of interest" description="Disordered" evidence="5">
    <location>
        <begin position="1"/>
        <end position="20"/>
    </location>
</feature>
<dbReference type="InterPro" id="IPR006140">
    <property type="entry name" value="D-isomer_DH_NAD-bd"/>
</dbReference>
<accession>E2Q0K7</accession>
<dbReference type="SUPFAM" id="SSF52283">
    <property type="entry name" value="Formate/glycerate dehydrogenase catalytic domain-like"/>
    <property type="match status" value="1"/>
</dbReference>
<dbReference type="Proteomes" id="UP000002357">
    <property type="component" value="Chromosome"/>
</dbReference>
<sequence length="342" mass="36239">MEALRSPATEPPRAGETRESRVMTVHRCAVLDDFQSVATTAADWSPLAGRVEVVSFPEHFGSEDELAAALADADIVVTLRERVAFPASLFARLPRLRLLVASGMRNSVIDFAAARRHGVVVCGTASSSTPPVELTWALLLGLARGIVTEANALREGGPWQSTVGADLHGSRLGLLGLGKVGSRVARVGLAFGMEVVAWSGNLTRERAEEVGAVRADSLEELLGSSDFVSVHLVLGERTRGLIGARELALMRPTAHLVNTSRSAIVDQDALLAAVRDGTIAGAAVDVFDSEPLPAGHPMRTAPGLLATPHLGYVSRANYATYYGQAVENIRAFLAGDPVRRLD</sequence>
<dbReference type="Gene3D" id="3.40.50.720">
    <property type="entry name" value="NAD(P)-binding Rossmann-like Domain"/>
    <property type="match status" value="2"/>
</dbReference>
<feature type="domain" description="D-isomer specific 2-hydroxyacid dehydrogenase catalytic" evidence="6">
    <location>
        <begin position="56"/>
        <end position="339"/>
    </location>
</feature>
<keyword evidence="9" id="KW-1185">Reference proteome</keyword>
<evidence type="ECO:0000256" key="3">
    <source>
        <dbReference type="ARBA" id="ARBA00023027"/>
    </source>
</evidence>
<keyword evidence="3" id="KW-0520">NAD</keyword>
<dbReference type="PANTHER" id="PTHR42789">
    <property type="entry name" value="D-ISOMER SPECIFIC 2-HYDROXYACID DEHYDROGENASE FAMILY PROTEIN (AFU_ORTHOLOGUE AFUA_6G10090)"/>
    <property type="match status" value="1"/>
</dbReference>
<organism evidence="8 9">
    <name type="scientific">Streptomyces clavuligerus</name>
    <dbReference type="NCBI Taxonomy" id="1901"/>
    <lineage>
        <taxon>Bacteria</taxon>
        <taxon>Bacillati</taxon>
        <taxon>Actinomycetota</taxon>
        <taxon>Actinomycetes</taxon>
        <taxon>Kitasatosporales</taxon>
        <taxon>Streptomycetaceae</taxon>
        <taxon>Streptomyces</taxon>
    </lineage>
</organism>
<evidence type="ECO:0000256" key="5">
    <source>
        <dbReference type="SAM" id="MobiDB-lite"/>
    </source>
</evidence>
<name>E2Q0K7_STRCL</name>
<evidence type="ECO:0000259" key="7">
    <source>
        <dbReference type="Pfam" id="PF02826"/>
    </source>
</evidence>
<dbReference type="Pfam" id="PF02826">
    <property type="entry name" value="2-Hacid_dh_C"/>
    <property type="match status" value="1"/>
</dbReference>
<dbReference type="STRING" id="1901.BB341_01125"/>
<evidence type="ECO:0000313" key="9">
    <source>
        <dbReference type="Proteomes" id="UP000002357"/>
    </source>
</evidence>
<dbReference type="InterPro" id="IPR006139">
    <property type="entry name" value="D-isomer_2_OHA_DH_cat_dom"/>
</dbReference>
<dbReference type="PANTHER" id="PTHR42789:SF1">
    <property type="entry name" value="D-ISOMER SPECIFIC 2-HYDROXYACID DEHYDROGENASE FAMILY PROTEIN (AFU_ORTHOLOGUE AFUA_6G10090)"/>
    <property type="match status" value="1"/>
</dbReference>
<comment type="similarity">
    <text evidence="1 4">Belongs to the D-isomer specific 2-hydroxyacid dehydrogenase family.</text>
</comment>
<dbReference type="Pfam" id="PF00389">
    <property type="entry name" value="2-Hacid_dh"/>
    <property type="match status" value="1"/>
</dbReference>
<dbReference type="GO" id="GO:0016616">
    <property type="term" value="F:oxidoreductase activity, acting on the CH-OH group of donors, NAD or NADP as acceptor"/>
    <property type="evidence" value="ECO:0007669"/>
    <property type="project" value="InterPro"/>
</dbReference>
<evidence type="ECO:0000313" key="8">
    <source>
        <dbReference type="EMBL" id="EFG10550.1"/>
    </source>
</evidence>
<dbReference type="InterPro" id="IPR036291">
    <property type="entry name" value="NAD(P)-bd_dom_sf"/>
</dbReference>
<dbReference type="GO" id="GO:0051287">
    <property type="term" value="F:NAD binding"/>
    <property type="evidence" value="ECO:0007669"/>
    <property type="project" value="InterPro"/>
</dbReference>
<dbReference type="SUPFAM" id="SSF51735">
    <property type="entry name" value="NAD(P)-binding Rossmann-fold domains"/>
    <property type="match status" value="1"/>
</dbReference>
<gene>
    <name evidence="8" type="ORF">SCLAV_5483</name>
</gene>
<reference evidence="8 9" key="1">
    <citation type="journal article" date="2010" name="Genome Biol. Evol.">
        <title>The sequence of a 1.8-mb bacterial linear plasmid reveals a rich evolutionary reservoir of secondary metabolic pathways.</title>
        <authorList>
            <person name="Medema M.H."/>
            <person name="Trefzer A."/>
            <person name="Kovalchuk A."/>
            <person name="van den Berg M."/>
            <person name="Mueller U."/>
            <person name="Heijne W."/>
            <person name="Wu L."/>
            <person name="Alam M.T."/>
            <person name="Ronning C.M."/>
            <person name="Nierman W.C."/>
            <person name="Bovenberg R.A.L."/>
            <person name="Breitling R."/>
            <person name="Takano E."/>
        </authorList>
    </citation>
    <scope>NUCLEOTIDE SEQUENCE [LARGE SCALE GENOMIC DNA]</scope>
    <source>
        <strain evidence="9">ATCC 27064 / DSM 738 / JCM 4710 / NBRC 13307 / NCIMB 12785 / NRRL 3585 / VKM Ac-602</strain>
    </source>
</reference>
<evidence type="ECO:0000256" key="1">
    <source>
        <dbReference type="ARBA" id="ARBA00005854"/>
    </source>
</evidence>
<evidence type="ECO:0000259" key="6">
    <source>
        <dbReference type="Pfam" id="PF00389"/>
    </source>
</evidence>
<evidence type="ECO:0000256" key="2">
    <source>
        <dbReference type="ARBA" id="ARBA00023002"/>
    </source>
</evidence>
<dbReference type="AlphaFoldDB" id="E2Q0K7"/>
<feature type="domain" description="D-isomer specific 2-hydroxyacid dehydrogenase NAD-binding" evidence="7">
    <location>
        <begin position="137"/>
        <end position="311"/>
    </location>
</feature>